<name>A0ABR6WR88_9FIRM</name>
<keyword evidence="2" id="KW-1185">Reference proteome</keyword>
<evidence type="ECO:0000313" key="1">
    <source>
        <dbReference type="EMBL" id="MBC3803122.1"/>
    </source>
</evidence>
<dbReference type="Proteomes" id="UP000603234">
    <property type="component" value="Unassembled WGS sequence"/>
</dbReference>
<reference evidence="1 2" key="1">
    <citation type="journal article" date="2020" name="mSystems">
        <title>Defining Genomic and Predicted Metabolic Features of the Acetobacterium Genus.</title>
        <authorList>
            <person name="Ross D.E."/>
            <person name="Marshall C.W."/>
            <person name="Gulliver D."/>
            <person name="May H.D."/>
            <person name="Norman R.S."/>
        </authorList>
    </citation>
    <scope>NUCLEOTIDE SEQUENCE [LARGE SCALE GENOMIC DNA]</scope>
    <source>
        <strain evidence="1 2">DSM 8238</strain>
    </source>
</reference>
<proteinExistence type="predicted"/>
<sequence>MNFEINKLLQDEIIPFEFVANNTDFNEIEGEVDENGALIRGTIEKLSRDTFLVRFTIEMTMIYPCARCLEPTPVDCCYEYSDTVMVDDGVTILELLPIVEECVYINEPFRVLCHEDCAGLCPKCGVNLNHEQCDCDKSGDVDPRFEVLKNLL</sequence>
<evidence type="ECO:0000313" key="2">
    <source>
        <dbReference type="Proteomes" id="UP000603234"/>
    </source>
</evidence>
<accession>A0ABR6WR88</accession>
<gene>
    <name evidence="1" type="ORF">GH808_01515</name>
</gene>
<dbReference type="Pfam" id="PF02620">
    <property type="entry name" value="YceD"/>
    <property type="match status" value="1"/>
</dbReference>
<protein>
    <submittedName>
        <fullName evidence="1">DUF177 domain-containing protein</fullName>
    </submittedName>
</protein>
<organism evidence="1 2">
    <name type="scientific">Acetobacterium fimetarium</name>
    <dbReference type="NCBI Taxonomy" id="52691"/>
    <lineage>
        <taxon>Bacteria</taxon>
        <taxon>Bacillati</taxon>
        <taxon>Bacillota</taxon>
        <taxon>Clostridia</taxon>
        <taxon>Eubacteriales</taxon>
        <taxon>Eubacteriaceae</taxon>
        <taxon>Acetobacterium</taxon>
    </lineage>
</organism>
<dbReference type="RefSeq" id="WP_186841046.1">
    <property type="nucleotide sequence ID" value="NZ_WJBC01000002.1"/>
</dbReference>
<comment type="caution">
    <text evidence="1">The sequence shown here is derived from an EMBL/GenBank/DDBJ whole genome shotgun (WGS) entry which is preliminary data.</text>
</comment>
<dbReference type="InterPro" id="IPR003772">
    <property type="entry name" value="YceD"/>
</dbReference>
<dbReference type="EMBL" id="WJBC01000002">
    <property type="protein sequence ID" value="MBC3803122.1"/>
    <property type="molecule type" value="Genomic_DNA"/>
</dbReference>